<dbReference type="Proteomes" id="UP000219338">
    <property type="component" value="Unassembled WGS sequence"/>
</dbReference>
<dbReference type="PANTHER" id="PTHR10334">
    <property type="entry name" value="CYSTEINE-RICH SECRETORY PROTEIN-RELATED"/>
    <property type="match status" value="1"/>
</dbReference>
<gene>
    <name evidence="2" type="ORF">ARMOST_05628</name>
</gene>
<dbReference type="OrthoDB" id="337038at2759"/>
<name>A0A284R0R3_ARMOS</name>
<accession>A0A284R0R3</accession>
<dbReference type="InterPro" id="IPR001283">
    <property type="entry name" value="CRISP-related"/>
</dbReference>
<dbReference type="Gene3D" id="3.40.33.10">
    <property type="entry name" value="CAP"/>
    <property type="match status" value="1"/>
</dbReference>
<dbReference type="InterPro" id="IPR035940">
    <property type="entry name" value="CAP_sf"/>
</dbReference>
<reference evidence="3" key="1">
    <citation type="journal article" date="2017" name="Nat. Ecol. Evol.">
        <title>Genome expansion and lineage-specific genetic innovations in the forest pathogenic fungi Armillaria.</title>
        <authorList>
            <person name="Sipos G."/>
            <person name="Prasanna A.N."/>
            <person name="Walter M.C."/>
            <person name="O'Connor E."/>
            <person name="Balint B."/>
            <person name="Krizsan K."/>
            <person name="Kiss B."/>
            <person name="Hess J."/>
            <person name="Varga T."/>
            <person name="Slot J."/>
            <person name="Riley R."/>
            <person name="Boka B."/>
            <person name="Rigling D."/>
            <person name="Barry K."/>
            <person name="Lee J."/>
            <person name="Mihaltcheva S."/>
            <person name="LaButti K."/>
            <person name="Lipzen A."/>
            <person name="Waldron R."/>
            <person name="Moloney N.M."/>
            <person name="Sperisen C."/>
            <person name="Kredics L."/>
            <person name="Vagvoelgyi C."/>
            <person name="Patrignani A."/>
            <person name="Fitzpatrick D."/>
            <person name="Nagy I."/>
            <person name="Doyle S."/>
            <person name="Anderson J.B."/>
            <person name="Grigoriev I.V."/>
            <person name="Gueldener U."/>
            <person name="Muensterkoetter M."/>
            <person name="Nagy L.G."/>
        </authorList>
    </citation>
    <scope>NUCLEOTIDE SEQUENCE [LARGE SCALE GENOMIC DNA]</scope>
    <source>
        <strain evidence="3">C18/9</strain>
    </source>
</reference>
<evidence type="ECO:0000259" key="1">
    <source>
        <dbReference type="SMART" id="SM00198"/>
    </source>
</evidence>
<evidence type="ECO:0000313" key="3">
    <source>
        <dbReference type="Proteomes" id="UP000219338"/>
    </source>
</evidence>
<dbReference type="SMART" id="SM00198">
    <property type="entry name" value="SCP"/>
    <property type="match status" value="1"/>
</dbReference>
<dbReference type="Pfam" id="PF00188">
    <property type="entry name" value="CAP"/>
    <property type="match status" value="1"/>
</dbReference>
<evidence type="ECO:0000313" key="2">
    <source>
        <dbReference type="EMBL" id="SJL02302.1"/>
    </source>
</evidence>
<dbReference type="PRINTS" id="PR00837">
    <property type="entry name" value="V5TPXLIKE"/>
</dbReference>
<protein>
    <recommendedName>
        <fullName evidence="1">SCP domain-containing protein</fullName>
    </recommendedName>
</protein>
<dbReference type="EMBL" id="FUEG01000003">
    <property type="protein sequence ID" value="SJL02302.1"/>
    <property type="molecule type" value="Genomic_DNA"/>
</dbReference>
<dbReference type="OMA" id="RYQRDKM"/>
<feature type="domain" description="SCP" evidence="1">
    <location>
        <begin position="43"/>
        <end position="184"/>
    </location>
</feature>
<keyword evidence="3" id="KW-1185">Reference proteome</keyword>
<sequence>MIFIAQRSFLIVAVATILSFLYVPAVSAHLQKRHASRRDTSWSDAYTFLSTHNAIRIQHGASPLTWSYTLADAAQLWVNQCEFRATDGQLLDTSYGEIIEAGSGEVSIEIAVASFVADEGTFTFFLSADYTDGSDVLNHFTQVVWKPTTELGCARNTACNGIFDTGGSQTLIVCLYNPPGNVIGEATNNVQA</sequence>
<dbReference type="AlphaFoldDB" id="A0A284R0R3"/>
<dbReference type="SUPFAM" id="SSF55797">
    <property type="entry name" value="PR-1-like"/>
    <property type="match status" value="1"/>
</dbReference>
<organism evidence="2 3">
    <name type="scientific">Armillaria ostoyae</name>
    <name type="common">Armillaria root rot fungus</name>
    <dbReference type="NCBI Taxonomy" id="47428"/>
    <lineage>
        <taxon>Eukaryota</taxon>
        <taxon>Fungi</taxon>
        <taxon>Dikarya</taxon>
        <taxon>Basidiomycota</taxon>
        <taxon>Agaricomycotina</taxon>
        <taxon>Agaricomycetes</taxon>
        <taxon>Agaricomycetidae</taxon>
        <taxon>Agaricales</taxon>
        <taxon>Marasmiineae</taxon>
        <taxon>Physalacriaceae</taxon>
        <taxon>Armillaria</taxon>
    </lineage>
</organism>
<proteinExistence type="predicted"/>
<dbReference type="STRING" id="47428.A0A284R0R3"/>
<dbReference type="PRINTS" id="PR00838">
    <property type="entry name" value="V5ALLERGEN"/>
</dbReference>
<dbReference type="InterPro" id="IPR002413">
    <property type="entry name" value="V5_allergen-like"/>
</dbReference>
<dbReference type="InterPro" id="IPR014044">
    <property type="entry name" value="CAP_dom"/>
</dbReference>